<reference evidence="2 3" key="1">
    <citation type="submission" date="2018-11" db="EMBL/GenBank/DDBJ databases">
        <authorList>
            <person name="Ye M.-Q."/>
            <person name="Du Z.-J."/>
        </authorList>
    </citation>
    <scope>NUCLEOTIDE SEQUENCE [LARGE SCALE GENOMIC DNA]</scope>
    <source>
        <strain evidence="2 3">U0105</strain>
    </source>
</reference>
<dbReference type="InterPro" id="IPR053170">
    <property type="entry name" value="Transcription_regulator"/>
</dbReference>
<comment type="caution">
    <text evidence="2">The sequence shown here is derived from an EMBL/GenBank/DDBJ whole genome shotgun (WGS) entry which is preliminary data.</text>
</comment>
<evidence type="ECO:0000313" key="3">
    <source>
        <dbReference type="Proteomes" id="UP000275281"/>
    </source>
</evidence>
<sequence>MKVDSVTQFALGAAVGEAVLGKKIGHKAMLWGGLCGTIPDLDVFIPMGNAVADFTYHRSFSHSLFVLLLLTPLVAWLAMKIHQQPQKMRQRWWLMIYLVFATHVLLDSFTAYGTQIFWPFVTTPMTWSTLFIIDPFYTVPLLVGLIGVLAMKRNKRRSHRWNLAGLVLSSIYLMWSIGVKIHVDHKIQQGLLAQGVEYQRLFTTPAPFNTLLWRGVAMTEDGYHEVYYSVFDDAPPSTNPYYPSQNNLLTSLRSQWSVQRLQWFTKGFYGVKLKDNKIIISDLRMGLEPAYVFQFAVAKQNANQVMAIDAMQMQPERDLNVLTKVWERIWSDDVVISPAA</sequence>
<dbReference type="InterPro" id="IPR007404">
    <property type="entry name" value="YdjM-like"/>
</dbReference>
<keyword evidence="2" id="KW-0378">Hydrolase</keyword>
<keyword evidence="1" id="KW-1133">Transmembrane helix</keyword>
<dbReference type="PANTHER" id="PTHR40031">
    <property type="entry name" value="HYPOTHETICAL MEMBRANE SPANNING PROTEIN"/>
    <property type="match status" value="1"/>
</dbReference>
<protein>
    <submittedName>
        <fullName evidence="2">Metal-dependent hydrolase</fullName>
    </submittedName>
</protein>
<feature type="transmembrane region" description="Helical" evidence="1">
    <location>
        <begin position="130"/>
        <end position="151"/>
    </location>
</feature>
<evidence type="ECO:0000256" key="1">
    <source>
        <dbReference type="SAM" id="Phobius"/>
    </source>
</evidence>
<keyword evidence="1" id="KW-0812">Transmembrane</keyword>
<proteinExistence type="predicted"/>
<keyword evidence="1" id="KW-0472">Membrane</keyword>
<dbReference type="EMBL" id="RPOK01000001">
    <property type="protein sequence ID" value="RPJ68141.1"/>
    <property type="molecule type" value="Genomic_DNA"/>
</dbReference>
<organism evidence="2 3">
    <name type="scientific">Alteromonas sediminis</name>
    <dbReference type="NCBI Taxonomy" id="2259342"/>
    <lineage>
        <taxon>Bacteria</taxon>
        <taxon>Pseudomonadati</taxon>
        <taxon>Pseudomonadota</taxon>
        <taxon>Gammaproteobacteria</taxon>
        <taxon>Alteromonadales</taxon>
        <taxon>Alteromonadaceae</taxon>
        <taxon>Alteromonas/Salinimonas group</taxon>
        <taxon>Alteromonas</taxon>
    </lineage>
</organism>
<feature type="transmembrane region" description="Helical" evidence="1">
    <location>
        <begin position="163"/>
        <end position="183"/>
    </location>
</feature>
<accession>A0A3N5YQ56</accession>
<dbReference type="AlphaFoldDB" id="A0A3N5YQ56"/>
<dbReference type="GO" id="GO:0016787">
    <property type="term" value="F:hydrolase activity"/>
    <property type="evidence" value="ECO:0007669"/>
    <property type="project" value="UniProtKB-KW"/>
</dbReference>
<name>A0A3N5YQ56_9ALTE</name>
<dbReference type="OrthoDB" id="9781927at2"/>
<dbReference type="Pfam" id="PF04307">
    <property type="entry name" value="YdjM"/>
    <property type="match status" value="1"/>
</dbReference>
<feature type="transmembrane region" description="Helical" evidence="1">
    <location>
        <begin position="60"/>
        <end position="79"/>
    </location>
</feature>
<feature type="transmembrane region" description="Helical" evidence="1">
    <location>
        <begin position="91"/>
        <end position="118"/>
    </location>
</feature>
<dbReference type="Proteomes" id="UP000275281">
    <property type="component" value="Unassembled WGS sequence"/>
</dbReference>
<gene>
    <name evidence="2" type="ORF">DRW07_01645</name>
</gene>
<keyword evidence="3" id="KW-1185">Reference proteome</keyword>
<evidence type="ECO:0000313" key="2">
    <source>
        <dbReference type="EMBL" id="RPJ68141.1"/>
    </source>
</evidence>
<dbReference type="PANTHER" id="PTHR40031:SF1">
    <property type="entry name" value="MEMBRANE-BOUND METAL-DEPENDENT HYDROLASE"/>
    <property type="match status" value="1"/>
</dbReference>